<dbReference type="SUPFAM" id="SSF48371">
    <property type="entry name" value="ARM repeat"/>
    <property type="match status" value="2"/>
</dbReference>
<dbReference type="Gene3D" id="1.20.1280.50">
    <property type="match status" value="1"/>
</dbReference>
<feature type="region of interest" description="Disordered" evidence="5">
    <location>
        <begin position="353"/>
        <end position="420"/>
    </location>
</feature>
<dbReference type="SMART" id="SM00367">
    <property type="entry name" value="LRR_CC"/>
    <property type="match status" value="4"/>
</dbReference>
<evidence type="ECO:0000256" key="5">
    <source>
        <dbReference type="SAM" id="MobiDB-lite"/>
    </source>
</evidence>
<dbReference type="InterPro" id="IPR003890">
    <property type="entry name" value="MIF4G-like_typ-3"/>
</dbReference>
<proteinExistence type="inferred from homology"/>
<dbReference type="Pfam" id="PF02854">
    <property type="entry name" value="MIF4G"/>
    <property type="match status" value="1"/>
</dbReference>
<feature type="region of interest" description="Disordered" evidence="5">
    <location>
        <begin position="1"/>
        <end position="23"/>
    </location>
</feature>
<name>A0A5P1FQB3_ASPOF</name>
<dbReference type="Gene3D" id="1.25.40.180">
    <property type="match status" value="2"/>
</dbReference>
<dbReference type="Gene3D" id="3.80.10.10">
    <property type="entry name" value="Ribonuclease Inhibitor"/>
    <property type="match status" value="1"/>
</dbReference>
<dbReference type="Proteomes" id="UP000243459">
    <property type="component" value="Chromosome 1"/>
</dbReference>
<dbReference type="EMBL" id="CM007381">
    <property type="protein sequence ID" value="ONK78850.1"/>
    <property type="molecule type" value="Genomic_DNA"/>
</dbReference>
<dbReference type="SMART" id="SM00544">
    <property type="entry name" value="MA3"/>
    <property type="match status" value="1"/>
</dbReference>
<sequence length="1003" mass="110713">MDGKTATAGAGEDEPRIPPEQTRDWSDLTPVLLVNAFRRLSLRDRWAGAMLTCKSWLEASKDSSLFSSLDLEPYFDAAGSGSGDLIGWWTAGFERRIDSMIRSVADWGAGSVREVRVRHCSDGSISLLAERSPKLEVLSIQSSQSVTDASISRIALSCSMLRELDISNCYEISYKSLETIGDNCPNLTILRRNFMNWLDPSQHTGIVPDEYLRNCPQDGDMEATAIARAMPKLKHLELRFSKLTAAGLISVSEGCQELEVLDLFGCVNLTSRGIEQSSANLKNLIKLIKPNFYIPRSVYHTERYGHWRLYDESLKVWNMMGPIFGEDVVEVPEDILKIKQEIDVELFGEEQTWGRTDSNAVTPTQGRYSEPDNRDWRDRPRQTGGEERSWVQDRDNKGSNESDQFSSRGQIPSSQGGPAPALIKAEVPWSVRRGSLSEKDQVLKTVKGILNKLTPEKFDLLKGQLIDAGITTPDILKDVITIIFDKAVLEPTFCPMYAQLCSDLNDKLPPFPSEEPGGKEITFKRILLNNCQEAFEGADSLRAEIGKLTDPDQETERQDKERLVKLRTLGNIRLIGELLKQKMVPEKIVHHIVQELLGHDGKTCPAEENVEAICQFFNTIGKQLDESPKSRRFNDAYFNRLKELTKNPELAPRLKFMVRNVLDLRTNNWIPRREEMRAKTISEIHSEAEKNLGLRPGTMRNGGRGAGAIGGPLSPGGFPLNRPGAGGMMPGMPGTRKMPGMPGLDDDNWEVPRSKSNPKGQAFRNSPSMVGEASLINSKLLPQGSGGLISGKTSALLQGSAAQSFGTPKPLAPMSPVVTERPAAAPKAAVPKANPVDLQRKTISLLEEYFHVRILDEAVQCIEELKSPEYHPEVVKEAINLALDKGSACVDLVVKLLKFLFSKKVFTQKDLGTGCLLYGSMLDDIGIDLPKAPAYFGEVVGKLIVDGGLSFKVVEEILKKVEDSRFQAAMFDAVMRSVGASSSAQAILGAQAADIKACESLIS</sequence>
<dbReference type="FunFam" id="1.25.40.180:FF:000027">
    <property type="entry name" value="Eukaryotic translation initiation factor isoform 4G-2"/>
    <property type="match status" value="1"/>
</dbReference>
<evidence type="ECO:0000256" key="2">
    <source>
        <dbReference type="ARBA" id="ARBA00022540"/>
    </source>
</evidence>
<dbReference type="PANTHER" id="PTHR23253">
    <property type="entry name" value="EUKARYOTIC TRANSLATION INITIATION FACTOR 4 GAMMA"/>
    <property type="match status" value="1"/>
</dbReference>
<organism evidence="7 8">
    <name type="scientific">Asparagus officinalis</name>
    <name type="common">Garden asparagus</name>
    <dbReference type="NCBI Taxonomy" id="4686"/>
    <lineage>
        <taxon>Eukaryota</taxon>
        <taxon>Viridiplantae</taxon>
        <taxon>Streptophyta</taxon>
        <taxon>Embryophyta</taxon>
        <taxon>Tracheophyta</taxon>
        <taxon>Spermatophyta</taxon>
        <taxon>Magnoliopsida</taxon>
        <taxon>Liliopsida</taxon>
        <taxon>Asparagales</taxon>
        <taxon>Asparagaceae</taxon>
        <taxon>Asparagoideae</taxon>
        <taxon>Asparagus</taxon>
    </lineage>
</organism>
<dbReference type="FunFam" id="1.25.40.180:FF:000036">
    <property type="entry name" value="Eukaryotic translation initiation factor isoform 4G-2"/>
    <property type="match status" value="1"/>
</dbReference>
<dbReference type="Gramene" id="ONK78850">
    <property type="protein sequence ID" value="ONK78850"/>
    <property type="gene ID" value="A4U43_C01F210"/>
</dbReference>
<feature type="compositionally biased region" description="Gly residues" evidence="5">
    <location>
        <begin position="700"/>
        <end position="714"/>
    </location>
</feature>
<evidence type="ECO:0000256" key="1">
    <source>
        <dbReference type="ARBA" id="ARBA00005775"/>
    </source>
</evidence>
<keyword evidence="4" id="KW-0648">Protein biosynthesis</keyword>
<keyword evidence="2" id="KW-0396">Initiation factor</keyword>
<dbReference type="SUPFAM" id="SSF52047">
    <property type="entry name" value="RNI-like"/>
    <property type="match status" value="1"/>
</dbReference>
<dbReference type="Pfam" id="PF00646">
    <property type="entry name" value="F-box"/>
    <property type="match status" value="1"/>
</dbReference>
<keyword evidence="8" id="KW-1185">Reference proteome</keyword>
<feature type="compositionally biased region" description="Polar residues" evidence="5">
    <location>
        <begin position="353"/>
        <end position="367"/>
    </location>
</feature>
<dbReference type="InterPro" id="IPR016024">
    <property type="entry name" value="ARM-type_fold"/>
</dbReference>
<protein>
    <recommendedName>
        <fullName evidence="6">MI domain-containing protein</fullName>
    </recommendedName>
</protein>
<dbReference type="SMART" id="SM00543">
    <property type="entry name" value="MIF4G"/>
    <property type="match status" value="1"/>
</dbReference>
<feature type="compositionally biased region" description="Basic and acidic residues" evidence="5">
    <location>
        <begin position="369"/>
        <end position="400"/>
    </location>
</feature>
<evidence type="ECO:0000259" key="6">
    <source>
        <dbReference type="PROSITE" id="PS51366"/>
    </source>
</evidence>
<dbReference type="Pfam" id="PF02847">
    <property type="entry name" value="MA3"/>
    <property type="match status" value="1"/>
</dbReference>
<dbReference type="AlphaFoldDB" id="A0A5P1FQB3"/>
<dbReference type="InterPro" id="IPR036047">
    <property type="entry name" value="F-box-like_dom_sf"/>
</dbReference>
<accession>A0A5P1FQB3</accession>
<dbReference type="PROSITE" id="PS51366">
    <property type="entry name" value="MI"/>
    <property type="match status" value="1"/>
</dbReference>
<dbReference type="GO" id="GO:0003729">
    <property type="term" value="F:mRNA binding"/>
    <property type="evidence" value="ECO:0007669"/>
    <property type="project" value="TreeGrafter"/>
</dbReference>
<gene>
    <name evidence="7" type="ORF">A4U43_C01F210</name>
</gene>
<feature type="region of interest" description="Disordered" evidence="5">
    <location>
        <begin position="693"/>
        <end position="718"/>
    </location>
</feature>
<dbReference type="GO" id="GO:0016281">
    <property type="term" value="C:eukaryotic translation initiation factor 4F complex"/>
    <property type="evidence" value="ECO:0007669"/>
    <property type="project" value="TreeGrafter"/>
</dbReference>
<evidence type="ECO:0000256" key="3">
    <source>
        <dbReference type="ARBA" id="ARBA00022845"/>
    </source>
</evidence>
<dbReference type="InterPro" id="IPR032675">
    <property type="entry name" value="LRR_dom_sf"/>
</dbReference>
<dbReference type="GO" id="GO:0003743">
    <property type="term" value="F:translation initiation factor activity"/>
    <property type="evidence" value="ECO:0007669"/>
    <property type="project" value="UniProtKB-KW"/>
</dbReference>
<dbReference type="SUPFAM" id="SSF81383">
    <property type="entry name" value="F-box domain"/>
    <property type="match status" value="1"/>
</dbReference>
<dbReference type="PANTHER" id="PTHR23253:SF53">
    <property type="entry name" value="EUKARYOTIC TRANSLATION INITIATION FACTOR ISOFORM 4G-1"/>
    <property type="match status" value="1"/>
</dbReference>
<dbReference type="InterPro" id="IPR001810">
    <property type="entry name" value="F-box_dom"/>
</dbReference>
<feature type="compositionally biased region" description="Polar residues" evidence="5">
    <location>
        <begin position="401"/>
        <end position="416"/>
    </location>
</feature>
<evidence type="ECO:0000256" key="4">
    <source>
        <dbReference type="ARBA" id="ARBA00022917"/>
    </source>
</evidence>
<feature type="compositionally biased region" description="Basic and acidic residues" evidence="5">
    <location>
        <begin position="13"/>
        <end position="23"/>
    </location>
</feature>
<dbReference type="GO" id="GO:0006417">
    <property type="term" value="P:regulation of translation"/>
    <property type="evidence" value="ECO:0007669"/>
    <property type="project" value="UniProtKB-KW"/>
</dbReference>
<comment type="similarity">
    <text evidence="1">Belongs to the eukaryotic initiation factor 4G family.</text>
</comment>
<dbReference type="InterPro" id="IPR006553">
    <property type="entry name" value="Leu-rich_rpt_Cys-con_subtyp"/>
</dbReference>
<feature type="domain" description="MI" evidence="6">
    <location>
        <begin position="837"/>
        <end position="959"/>
    </location>
</feature>
<keyword evidence="3" id="KW-0810">Translation regulation</keyword>
<dbReference type="InterPro" id="IPR003891">
    <property type="entry name" value="Initiation_fac_eIF4g_MI"/>
</dbReference>
<evidence type="ECO:0000313" key="7">
    <source>
        <dbReference type="EMBL" id="ONK78850.1"/>
    </source>
</evidence>
<reference evidence="8" key="1">
    <citation type="journal article" date="2017" name="Nat. Commun.">
        <title>The asparagus genome sheds light on the origin and evolution of a young Y chromosome.</title>
        <authorList>
            <person name="Harkess A."/>
            <person name="Zhou J."/>
            <person name="Xu C."/>
            <person name="Bowers J.E."/>
            <person name="Van der Hulst R."/>
            <person name="Ayyampalayam S."/>
            <person name="Mercati F."/>
            <person name="Riccardi P."/>
            <person name="McKain M.R."/>
            <person name="Kakrana A."/>
            <person name="Tang H."/>
            <person name="Ray J."/>
            <person name="Groenendijk J."/>
            <person name="Arikit S."/>
            <person name="Mathioni S.M."/>
            <person name="Nakano M."/>
            <person name="Shan H."/>
            <person name="Telgmann-Rauber A."/>
            <person name="Kanno A."/>
            <person name="Yue Z."/>
            <person name="Chen H."/>
            <person name="Li W."/>
            <person name="Chen Y."/>
            <person name="Xu X."/>
            <person name="Zhang Y."/>
            <person name="Luo S."/>
            <person name="Chen H."/>
            <person name="Gao J."/>
            <person name="Mao Z."/>
            <person name="Pires J.C."/>
            <person name="Luo M."/>
            <person name="Kudrna D."/>
            <person name="Wing R.A."/>
            <person name="Meyers B.C."/>
            <person name="Yi K."/>
            <person name="Kong H."/>
            <person name="Lavrijsen P."/>
            <person name="Sunseri F."/>
            <person name="Falavigna A."/>
            <person name="Ye Y."/>
            <person name="Leebens-Mack J.H."/>
            <person name="Chen G."/>
        </authorList>
    </citation>
    <scope>NUCLEOTIDE SEQUENCE [LARGE SCALE GENOMIC DNA]</scope>
    <source>
        <strain evidence="8">cv. DH0086</strain>
    </source>
</reference>
<evidence type="ECO:0000313" key="8">
    <source>
        <dbReference type="Proteomes" id="UP000243459"/>
    </source>
</evidence>